<protein>
    <submittedName>
        <fullName evidence="1">Uncharacterized protein</fullName>
    </submittedName>
</protein>
<evidence type="ECO:0000313" key="1">
    <source>
        <dbReference type="EMBL" id="ARO86346.1"/>
    </source>
</evidence>
<dbReference type="KEGG" id="nlc:EBAPG3_000320"/>
<dbReference type="eggNOG" id="ENOG50300C4">
    <property type="taxonomic scope" value="Bacteria"/>
</dbReference>
<sequence length="161" mass="18377">MNILLVGEKQDARRILQLLLEKSKHRLERKSLESFPEPDLEDYDMVLVDGNVYDCAQQASLLRWIREARRRYPHLPVAIMNDVGSHAASEGYRADGETSRTCGVFESSDGVLNMRCRLQEIALGETAALMRDGCERTPLEPVTFEYSGPKWNMMEISKKQS</sequence>
<dbReference type="OrthoDB" id="8561990at2"/>
<accession>A0A1W6SKM3</accession>
<dbReference type="RefSeq" id="WP_004180212.1">
    <property type="nucleotide sequence ID" value="NZ_CP021106.3"/>
</dbReference>
<evidence type="ECO:0000313" key="2">
    <source>
        <dbReference type="Proteomes" id="UP000012179"/>
    </source>
</evidence>
<dbReference type="AlphaFoldDB" id="A0A1W6SKM3"/>
<reference evidence="1 2" key="1">
    <citation type="journal article" date="2015" name="Int. J. Syst. Evol. Microbiol.">
        <title>Nitrosospira lacus sp. nov., a psychrotolerant, ammonia-oxidizing bacterium from sandy lake sediment.</title>
        <authorList>
            <person name="Urakawa H."/>
            <person name="Garcia J.C."/>
            <person name="Nielsen J.L."/>
            <person name="Le V.Q."/>
            <person name="Kozlowski J.A."/>
            <person name="Stein L.Y."/>
            <person name="Lim C.K."/>
            <person name="Pommerening-Roser A."/>
            <person name="Martens-Habbena W."/>
            <person name="Stahl D.A."/>
            <person name="Klotz M.G."/>
        </authorList>
    </citation>
    <scope>NUCLEOTIDE SEQUENCE [LARGE SCALE GENOMIC DNA]</scope>
    <source>
        <strain evidence="1 2">APG3</strain>
    </source>
</reference>
<keyword evidence="2" id="KW-1185">Reference proteome</keyword>
<dbReference type="EMBL" id="CP021106">
    <property type="protein sequence ID" value="ARO86346.1"/>
    <property type="molecule type" value="Genomic_DNA"/>
</dbReference>
<gene>
    <name evidence="1" type="ORF">EBAPG3_000320</name>
</gene>
<proteinExistence type="predicted"/>
<dbReference type="Proteomes" id="UP000012179">
    <property type="component" value="Chromosome"/>
</dbReference>
<organism evidence="1 2">
    <name type="scientific">Nitrosospira lacus</name>
    <dbReference type="NCBI Taxonomy" id="1288494"/>
    <lineage>
        <taxon>Bacteria</taxon>
        <taxon>Pseudomonadati</taxon>
        <taxon>Pseudomonadota</taxon>
        <taxon>Betaproteobacteria</taxon>
        <taxon>Nitrosomonadales</taxon>
        <taxon>Nitrosomonadaceae</taxon>
        <taxon>Nitrosospira</taxon>
    </lineage>
</organism>
<dbReference type="Gene3D" id="3.40.50.2300">
    <property type="match status" value="1"/>
</dbReference>
<name>A0A1W6SKM3_9PROT</name>